<dbReference type="Proteomes" id="UP000324924">
    <property type="component" value="Chromosome"/>
</dbReference>
<evidence type="ECO:0000259" key="1">
    <source>
        <dbReference type="PROSITE" id="PS50126"/>
    </source>
</evidence>
<sequence length="213" mass="24023">MIVNIKQRKYERDVETSAEDIANLQKIAQGMSMPQERAIVQGTVISVTKDHVWVDIGVKSEGKISIEEFSMNGHGEVPREGDMIELWLDKLEGHKGLSISYSKVKHINSWKALDQIFRTGSLIDGIISNQGKGGFTVNLLPWGVKAFLPISQTDLKIRNLANTDPKLLSKEKFTFVIIKMERKWNIVVSRKNIRGSEEEISEQTEEKTEPASS</sequence>
<dbReference type="SMART" id="SM00316">
    <property type="entry name" value="S1"/>
    <property type="match status" value="2"/>
</dbReference>
<dbReference type="AlphaFoldDB" id="A0A5C0UGM8"/>
<gene>
    <name evidence="2" type="ORF">FZC36_02480</name>
</gene>
<dbReference type="InterPro" id="IPR012340">
    <property type="entry name" value="NA-bd_OB-fold"/>
</dbReference>
<proteinExistence type="predicted"/>
<keyword evidence="3" id="KW-1185">Reference proteome</keyword>
<reference evidence="2 3" key="1">
    <citation type="submission" date="2019-08" db="EMBL/GenBank/DDBJ databases">
        <title>Highly reduced genomes of protist endosymbionts show evolutionary convergence.</title>
        <authorList>
            <person name="George E."/>
            <person name="Husnik F."/>
            <person name="Tashyreva D."/>
            <person name="Prokopchuk G."/>
            <person name="Horak A."/>
            <person name="Kwong W.K."/>
            <person name="Lukes J."/>
            <person name="Keeling P.J."/>
        </authorList>
    </citation>
    <scope>NUCLEOTIDE SEQUENCE [LARGE SCALE GENOMIC DNA]</scope>
    <source>
        <strain evidence="2">1604HC</strain>
    </source>
</reference>
<dbReference type="RefSeq" id="WP_148972398.1">
    <property type="nucleotide sequence ID" value="NZ_CP043314.1"/>
</dbReference>
<protein>
    <submittedName>
        <fullName evidence="2">S1 RNA-binding domain-containing protein</fullName>
    </submittedName>
</protein>
<dbReference type="OrthoDB" id="9804077at2"/>
<evidence type="ECO:0000313" key="2">
    <source>
        <dbReference type="EMBL" id="QEK39275.1"/>
    </source>
</evidence>
<dbReference type="GO" id="GO:0003676">
    <property type="term" value="F:nucleic acid binding"/>
    <property type="evidence" value="ECO:0007669"/>
    <property type="project" value="InterPro"/>
</dbReference>
<dbReference type="Pfam" id="PF00575">
    <property type="entry name" value="S1"/>
    <property type="match status" value="2"/>
</dbReference>
<dbReference type="KEGG" id="nabu:FZC36_02480"/>
<dbReference type="EMBL" id="CP043314">
    <property type="protein sequence ID" value="QEK39275.1"/>
    <property type="molecule type" value="Genomic_DNA"/>
</dbReference>
<organism evidence="2 3">
    <name type="scientific">Candidatus Nesciobacter abundans</name>
    <dbReference type="NCBI Taxonomy" id="2601668"/>
    <lineage>
        <taxon>Bacteria</taxon>
        <taxon>Pseudomonadati</taxon>
        <taxon>Pseudomonadota</taxon>
        <taxon>Alphaproteobacteria</taxon>
        <taxon>Holosporales</taxon>
        <taxon>Holosporaceae</taxon>
        <taxon>Candidatus Nesciobacter</taxon>
    </lineage>
</organism>
<accession>A0A5C0UGM8</accession>
<dbReference type="PROSITE" id="PS50126">
    <property type="entry name" value="S1"/>
    <property type="match status" value="2"/>
</dbReference>
<dbReference type="InterPro" id="IPR003029">
    <property type="entry name" value="S1_domain"/>
</dbReference>
<dbReference type="SUPFAM" id="SSF50249">
    <property type="entry name" value="Nucleic acid-binding proteins"/>
    <property type="match status" value="2"/>
</dbReference>
<feature type="domain" description="S1 motif" evidence="1">
    <location>
        <begin position="120"/>
        <end position="191"/>
    </location>
</feature>
<feature type="domain" description="S1 motif" evidence="1">
    <location>
        <begin position="37"/>
        <end position="102"/>
    </location>
</feature>
<dbReference type="Gene3D" id="2.40.50.140">
    <property type="entry name" value="Nucleic acid-binding proteins"/>
    <property type="match status" value="1"/>
</dbReference>
<evidence type="ECO:0000313" key="3">
    <source>
        <dbReference type="Proteomes" id="UP000324924"/>
    </source>
</evidence>
<name>A0A5C0UGM8_9PROT</name>
<dbReference type="PRINTS" id="PR00681">
    <property type="entry name" value="RIBOSOMALS1"/>
</dbReference>
<dbReference type="InterPro" id="IPR035104">
    <property type="entry name" value="Ribosomal_protein_S1-like"/>
</dbReference>